<dbReference type="InterPro" id="IPR033138">
    <property type="entry name" value="Cu_oxidase_CS"/>
</dbReference>
<name>A0ABQ6PDD5_9GAMM</name>
<protein>
    <recommendedName>
        <fullName evidence="7">Multicopper oxidase</fullName>
    </recommendedName>
</protein>
<keyword evidence="6" id="KW-1185">Reference proteome</keyword>
<dbReference type="InterPro" id="IPR011707">
    <property type="entry name" value="Cu-oxidase-like_N"/>
</dbReference>
<evidence type="ECO:0000313" key="5">
    <source>
        <dbReference type="EMBL" id="GMN88636.1"/>
    </source>
</evidence>
<dbReference type="PROSITE" id="PS00079">
    <property type="entry name" value="MULTICOPPER_OXIDASE1"/>
    <property type="match status" value="1"/>
</dbReference>
<dbReference type="InterPro" id="IPR002355">
    <property type="entry name" value="Cu_oxidase_Cu_BS"/>
</dbReference>
<evidence type="ECO:0000259" key="3">
    <source>
        <dbReference type="Pfam" id="PF07731"/>
    </source>
</evidence>
<dbReference type="Proteomes" id="UP001628164">
    <property type="component" value="Unassembled WGS sequence"/>
</dbReference>
<dbReference type="PROSITE" id="PS00080">
    <property type="entry name" value="MULTICOPPER_OXIDASE2"/>
    <property type="match status" value="1"/>
</dbReference>
<organism evidence="5 6">
    <name type="scientific">Francisella sciaenopsi</name>
    <dbReference type="NCBI Taxonomy" id="3055034"/>
    <lineage>
        <taxon>Bacteria</taxon>
        <taxon>Pseudomonadati</taxon>
        <taxon>Pseudomonadota</taxon>
        <taxon>Gammaproteobacteria</taxon>
        <taxon>Thiotrichales</taxon>
        <taxon>Francisellaceae</taxon>
        <taxon>Francisella</taxon>
    </lineage>
</organism>
<keyword evidence="2" id="KW-0560">Oxidoreductase</keyword>
<dbReference type="SUPFAM" id="SSF49503">
    <property type="entry name" value="Cupredoxins"/>
    <property type="match status" value="3"/>
</dbReference>
<dbReference type="InterPro" id="IPR008972">
    <property type="entry name" value="Cupredoxin"/>
</dbReference>
<dbReference type="InterPro" id="IPR011706">
    <property type="entry name" value="Cu-oxidase_C"/>
</dbReference>
<dbReference type="PANTHER" id="PTHR11709:SF518">
    <property type="entry name" value="MULTICOPPER OXIDASE"/>
    <property type="match status" value="1"/>
</dbReference>
<dbReference type="PANTHER" id="PTHR11709">
    <property type="entry name" value="MULTI-COPPER OXIDASE"/>
    <property type="match status" value="1"/>
</dbReference>
<comment type="caution">
    <text evidence="5">The sequence shown here is derived from an EMBL/GenBank/DDBJ whole genome shotgun (WGS) entry which is preliminary data.</text>
</comment>
<feature type="domain" description="Plastocyanin-like" evidence="4">
    <location>
        <begin position="112"/>
        <end position="181"/>
    </location>
</feature>
<dbReference type="EMBL" id="BTHG01000001">
    <property type="protein sequence ID" value="GMN88636.1"/>
    <property type="molecule type" value="Genomic_DNA"/>
</dbReference>
<evidence type="ECO:0000259" key="4">
    <source>
        <dbReference type="Pfam" id="PF07732"/>
    </source>
</evidence>
<feature type="domain" description="Plastocyanin-like" evidence="3">
    <location>
        <begin position="421"/>
        <end position="515"/>
    </location>
</feature>
<evidence type="ECO:0008006" key="7">
    <source>
        <dbReference type="Google" id="ProtNLM"/>
    </source>
</evidence>
<dbReference type="InterPro" id="IPR045087">
    <property type="entry name" value="Cu-oxidase_fam"/>
</dbReference>
<dbReference type="RefSeq" id="WP_407876549.1">
    <property type="nucleotide sequence ID" value="NZ_BTHG01000001.1"/>
</dbReference>
<dbReference type="Pfam" id="PF07731">
    <property type="entry name" value="Cu-oxidase_2"/>
    <property type="match status" value="1"/>
</dbReference>
<proteinExistence type="predicted"/>
<dbReference type="Gene3D" id="2.60.40.420">
    <property type="entry name" value="Cupredoxins - blue copper proteins"/>
    <property type="match status" value="3"/>
</dbReference>
<keyword evidence="1" id="KW-0479">Metal-binding</keyword>
<accession>A0ABQ6PDD5</accession>
<evidence type="ECO:0000313" key="6">
    <source>
        <dbReference type="Proteomes" id="UP001628164"/>
    </source>
</evidence>
<evidence type="ECO:0000256" key="1">
    <source>
        <dbReference type="ARBA" id="ARBA00022723"/>
    </source>
</evidence>
<sequence>MANFKKNISFLEDIENPVAYKVDKLTNNLEVKFDIQYEENAVFSFHKSNDVLTNTRIFSTEKTRESGRTIPAPTIELRKGSHLTFKTSNNLPSAETHKDPENINFPYGFNDYNMHTHGLHISPKSPSDNVCMVLKPGDKFTYEYDIPKDHPCGVYWYHPHKHGSVAIQVGSGMAGMMIVKGEFDDELEKLGVKEYQLIFQSIPADKDGLVEDMSQVFQFPNSEYSILVNGQFCPIIKVNSGEVLNLRLLNATTRTSIDFKCPSFAKFYTYSFDGNPLDNYRIQSGVSLGPANRQSTLVKIDENATPGSFYYVYNDVVEYQHLPHYKYHNNSPLFVIAVDKGSDLGSNIHIPSTTPACTTIPPFPKSLRCDLLKPIQEDEITNKRTITLQANTLTDPKKHYKGLNVSFDHKPFAGCHDVNHIVELDAVEEWTLINESNFAHPIHIHVNPYYIIEVKGEDPLNHTLELPFWADTFFVPANGYVKFRTRFKDFTGKYPIHCHLLYHEDCGMMQHVEVVDKAELETKNKNDDGCKSCH</sequence>
<gene>
    <name evidence="5" type="ORF">fsci_01220</name>
</gene>
<dbReference type="CDD" id="cd13853">
    <property type="entry name" value="CuRO_1_Tth-MCO_like"/>
    <property type="match status" value="1"/>
</dbReference>
<reference evidence="5 6" key="1">
    <citation type="journal article" date="2024" name="Dis. Aquat. Organ.">
        <title>Francisella sciaenopsi sp. nov. isolated from diseased red drum Sciaenops ocellatus in Florida, USA.</title>
        <authorList>
            <person name="Kawahara M."/>
            <person name="Cody T.T."/>
            <person name="Yanong R.P.E."/>
            <person name="Henderson E."/>
            <person name="Yazdi Z."/>
            <person name="Soto E."/>
        </authorList>
    </citation>
    <scope>NUCLEOTIDE SEQUENCE [LARGE SCALE GENOMIC DNA]</scope>
    <source>
        <strain evidence="5 6">R22-20-7</strain>
    </source>
</reference>
<dbReference type="CDD" id="cd13900">
    <property type="entry name" value="CuRO_3_Tth-MCO_like"/>
    <property type="match status" value="1"/>
</dbReference>
<evidence type="ECO:0000256" key="2">
    <source>
        <dbReference type="ARBA" id="ARBA00023002"/>
    </source>
</evidence>
<dbReference type="Pfam" id="PF07732">
    <property type="entry name" value="Cu-oxidase_3"/>
    <property type="match status" value="1"/>
</dbReference>